<evidence type="ECO:0000313" key="3">
    <source>
        <dbReference type="Proteomes" id="UP001469553"/>
    </source>
</evidence>
<organism evidence="2 3">
    <name type="scientific">Ameca splendens</name>
    <dbReference type="NCBI Taxonomy" id="208324"/>
    <lineage>
        <taxon>Eukaryota</taxon>
        <taxon>Metazoa</taxon>
        <taxon>Chordata</taxon>
        <taxon>Craniata</taxon>
        <taxon>Vertebrata</taxon>
        <taxon>Euteleostomi</taxon>
        <taxon>Actinopterygii</taxon>
        <taxon>Neopterygii</taxon>
        <taxon>Teleostei</taxon>
        <taxon>Neoteleostei</taxon>
        <taxon>Acanthomorphata</taxon>
        <taxon>Ovalentaria</taxon>
        <taxon>Atherinomorphae</taxon>
        <taxon>Cyprinodontiformes</taxon>
        <taxon>Goodeidae</taxon>
        <taxon>Ameca</taxon>
    </lineage>
</organism>
<reference evidence="2 3" key="1">
    <citation type="submission" date="2021-06" db="EMBL/GenBank/DDBJ databases">
        <authorList>
            <person name="Palmer J.M."/>
        </authorList>
    </citation>
    <scope>NUCLEOTIDE SEQUENCE [LARGE SCALE GENOMIC DNA]</scope>
    <source>
        <strain evidence="2 3">AS_MEX2019</strain>
        <tissue evidence="2">Muscle</tissue>
    </source>
</reference>
<sequence>MSGGFAASTRKVLLSLGFSLDLWFLVASNLTSALWMKLVQRSSRAQSSYTGSSFQLPGSRIRFFPPDPHHRMVKVGTWIEQEIQSFTFQLSFFFVVPGCSRNVWEAAPSGRQEYYTSSHQYSHSFISPT</sequence>
<keyword evidence="1" id="KW-1133">Transmembrane helix</keyword>
<keyword evidence="3" id="KW-1185">Reference proteome</keyword>
<keyword evidence="1" id="KW-0812">Transmembrane</keyword>
<evidence type="ECO:0000256" key="1">
    <source>
        <dbReference type="SAM" id="Phobius"/>
    </source>
</evidence>
<evidence type="ECO:0008006" key="4">
    <source>
        <dbReference type="Google" id="ProtNLM"/>
    </source>
</evidence>
<name>A0ABV0YIA5_9TELE</name>
<feature type="transmembrane region" description="Helical" evidence="1">
    <location>
        <begin position="12"/>
        <end position="36"/>
    </location>
</feature>
<proteinExistence type="predicted"/>
<keyword evidence="1" id="KW-0472">Membrane</keyword>
<dbReference type="Proteomes" id="UP001469553">
    <property type="component" value="Unassembled WGS sequence"/>
</dbReference>
<comment type="caution">
    <text evidence="2">The sequence shown here is derived from an EMBL/GenBank/DDBJ whole genome shotgun (WGS) entry which is preliminary data.</text>
</comment>
<evidence type="ECO:0000313" key="2">
    <source>
        <dbReference type="EMBL" id="MEQ2293342.1"/>
    </source>
</evidence>
<gene>
    <name evidence="2" type="ORF">AMECASPLE_032381</name>
</gene>
<protein>
    <recommendedName>
        <fullName evidence="4">Secreted protein</fullName>
    </recommendedName>
</protein>
<accession>A0ABV0YIA5</accession>
<dbReference type="EMBL" id="JAHRIP010032410">
    <property type="protein sequence ID" value="MEQ2293342.1"/>
    <property type="molecule type" value="Genomic_DNA"/>
</dbReference>